<evidence type="ECO:0000313" key="3">
    <source>
        <dbReference type="Proteomes" id="UP000054018"/>
    </source>
</evidence>
<proteinExistence type="predicted"/>
<accession>A0A0D0ADB7</accession>
<evidence type="ECO:0000256" key="1">
    <source>
        <dbReference type="SAM" id="SignalP"/>
    </source>
</evidence>
<keyword evidence="3" id="KW-1185">Reference proteome</keyword>
<name>A0A0D0ADB7_9AGAM</name>
<feature type="chain" id="PRO_5002218637" evidence="1">
    <location>
        <begin position="17"/>
        <end position="73"/>
    </location>
</feature>
<dbReference type="EMBL" id="KN833687">
    <property type="protein sequence ID" value="KIK30018.1"/>
    <property type="molecule type" value="Genomic_DNA"/>
</dbReference>
<organism evidence="2 3">
    <name type="scientific">Pisolithus microcarpus 441</name>
    <dbReference type="NCBI Taxonomy" id="765257"/>
    <lineage>
        <taxon>Eukaryota</taxon>
        <taxon>Fungi</taxon>
        <taxon>Dikarya</taxon>
        <taxon>Basidiomycota</taxon>
        <taxon>Agaricomycotina</taxon>
        <taxon>Agaricomycetes</taxon>
        <taxon>Agaricomycetidae</taxon>
        <taxon>Boletales</taxon>
        <taxon>Sclerodermatineae</taxon>
        <taxon>Pisolithaceae</taxon>
        <taxon>Pisolithus</taxon>
    </lineage>
</organism>
<protein>
    <submittedName>
        <fullName evidence="2">Unplaced genomic scaffold scaffold_3, whole genome shotgun sequence</fullName>
    </submittedName>
</protein>
<dbReference type="HOGENOM" id="CLU_2794877_0_0_1"/>
<dbReference type="AlphaFoldDB" id="A0A0D0ADB7"/>
<reference evidence="3" key="2">
    <citation type="submission" date="2015-01" db="EMBL/GenBank/DDBJ databases">
        <title>Evolutionary Origins and Diversification of the Mycorrhizal Mutualists.</title>
        <authorList>
            <consortium name="DOE Joint Genome Institute"/>
            <consortium name="Mycorrhizal Genomics Consortium"/>
            <person name="Kohler A."/>
            <person name="Kuo A."/>
            <person name="Nagy L.G."/>
            <person name="Floudas D."/>
            <person name="Copeland A."/>
            <person name="Barry K.W."/>
            <person name="Cichocki N."/>
            <person name="Veneault-Fourrey C."/>
            <person name="LaButti K."/>
            <person name="Lindquist E.A."/>
            <person name="Lipzen A."/>
            <person name="Lundell T."/>
            <person name="Morin E."/>
            <person name="Murat C."/>
            <person name="Riley R."/>
            <person name="Ohm R."/>
            <person name="Sun H."/>
            <person name="Tunlid A."/>
            <person name="Henrissat B."/>
            <person name="Grigoriev I.V."/>
            <person name="Hibbett D.S."/>
            <person name="Martin F."/>
        </authorList>
    </citation>
    <scope>NUCLEOTIDE SEQUENCE [LARGE SCALE GENOMIC DNA]</scope>
    <source>
        <strain evidence="3">441</strain>
    </source>
</reference>
<dbReference type="Proteomes" id="UP000054018">
    <property type="component" value="Unassembled WGS sequence"/>
</dbReference>
<gene>
    <name evidence="2" type="ORF">PISMIDRAFT_671035</name>
</gene>
<keyword evidence="1" id="KW-0732">Signal</keyword>
<feature type="signal peptide" evidence="1">
    <location>
        <begin position="1"/>
        <end position="16"/>
    </location>
</feature>
<evidence type="ECO:0000313" key="2">
    <source>
        <dbReference type="EMBL" id="KIK30018.1"/>
    </source>
</evidence>
<reference evidence="2 3" key="1">
    <citation type="submission" date="2014-04" db="EMBL/GenBank/DDBJ databases">
        <authorList>
            <consortium name="DOE Joint Genome Institute"/>
            <person name="Kuo A."/>
            <person name="Kohler A."/>
            <person name="Costa M.D."/>
            <person name="Nagy L.G."/>
            <person name="Floudas D."/>
            <person name="Copeland A."/>
            <person name="Barry K.W."/>
            <person name="Cichocki N."/>
            <person name="Veneault-Fourrey C."/>
            <person name="LaButti K."/>
            <person name="Lindquist E.A."/>
            <person name="Lipzen A."/>
            <person name="Lundell T."/>
            <person name="Morin E."/>
            <person name="Murat C."/>
            <person name="Sun H."/>
            <person name="Tunlid A."/>
            <person name="Henrissat B."/>
            <person name="Grigoriev I.V."/>
            <person name="Hibbett D.S."/>
            <person name="Martin F."/>
            <person name="Nordberg H.P."/>
            <person name="Cantor M.N."/>
            <person name="Hua S.X."/>
        </authorList>
    </citation>
    <scope>NUCLEOTIDE SEQUENCE [LARGE SCALE GENOMIC DNA]</scope>
    <source>
        <strain evidence="2 3">441</strain>
    </source>
</reference>
<feature type="non-terminal residue" evidence="2">
    <location>
        <position position="1"/>
    </location>
</feature>
<sequence length="73" mass="8231">CLFLLICASSIGAGNQKEPRTFFRNRYLACASNSHGKNPRGNHWVLVTVRDNVIHTNRQNAMNGQAYDFLIPL</sequence>